<proteinExistence type="predicted"/>
<dbReference type="AlphaFoldDB" id="A0A261VLY9"/>
<gene>
    <name evidence="1" type="ORF">CAL22_09080</name>
</gene>
<evidence type="ECO:0000313" key="1">
    <source>
        <dbReference type="EMBL" id="OZI74600.1"/>
    </source>
</evidence>
<evidence type="ECO:0000313" key="2">
    <source>
        <dbReference type="Proteomes" id="UP000216429"/>
    </source>
</evidence>
<keyword evidence="2" id="KW-1185">Reference proteome</keyword>
<organism evidence="1 2">
    <name type="scientific">Bordetella genomosp. 12</name>
    <dbReference type="NCBI Taxonomy" id="463035"/>
    <lineage>
        <taxon>Bacteria</taxon>
        <taxon>Pseudomonadati</taxon>
        <taxon>Pseudomonadota</taxon>
        <taxon>Betaproteobacteria</taxon>
        <taxon>Burkholderiales</taxon>
        <taxon>Alcaligenaceae</taxon>
        <taxon>Bordetella</taxon>
    </lineage>
</organism>
<protein>
    <submittedName>
        <fullName evidence="1">Uncharacterized protein</fullName>
    </submittedName>
</protein>
<sequence>MRSITYTTSLVSFIVEDARNVSARSLSLLRAIEDTVAGNEVLSNTFSSIAKNSGDVAESLCDRDLASRKKLDDDSGSVQIAFDEALDTIGELCRFLERKRSAAINDLQLRPDDGVVESFDKAIASVKEAFSHMHDLKWAVMENDADIAAGSSPVPVSDIEDFLSSLGR</sequence>
<comment type="caution">
    <text evidence="1">The sequence shown here is derived from an EMBL/GenBank/DDBJ whole genome shotgun (WGS) entry which is preliminary data.</text>
</comment>
<dbReference type="OrthoDB" id="8688599at2"/>
<dbReference type="EMBL" id="NEVU01000002">
    <property type="protein sequence ID" value="OZI74600.1"/>
    <property type="molecule type" value="Genomic_DNA"/>
</dbReference>
<accession>A0A261VLY9</accession>
<dbReference type="RefSeq" id="WP_094812394.1">
    <property type="nucleotide sequence ID" value="NZ_NEVU01000002.1"/>
</dbReference>
<dbReference type="Proteomes" id="UP000216429">
    <property type="component" value="Unassembled WGS sequence"/>
</dbReference>
<name>A0A261VLY9_9BORD</name>
<reference evidence="2" key="1">
    <citation type="submission" date="2017-05" db="EMBL/GenBank/DDBJ databases">
        <title>Complete and WGS of Bordetella genogroups.</title>
        <authorList>
            <person name="Spilker T."/>
            <person name="Lipuma J."/>
        </authorList>
    </citation>
    <scope>NUCLEOTIDE SEQUENCE [LARGE SCALE GENOMIC DNA]</scope>
    <source>
        <strain evidence="2">AU6712</strain>
    </source>
</reference>